<dbReference type="AlphaFoldDB" id="A0A8J2IUC7"/>
<reference evidence="2" key="1">
    <citation type="submission" date="2021-05" db="EMBL/GenBank/DDBJ databases">
        <authorList>
            <person name="Khan N."/>
        </authorList>
    </citation>
    <scope>NUCLEOTIDE SEQUENCE</scope>
</reference>
<keyword evidence="1" id="KW-0472">Membrane</keyword>
<organism evidence="2 3">
    <name type="scientific">Fusarium equiseti</name>
    <name type="common">Fusarium scirpi</name>
    <dbReference type="NCBI Taxonomy" id="61235"/>
    <lineage>
        <taxon>Eukaryota</taxon>
        <taxon>Fungi</taxon>
        <taxon>Dikarya</taxon>
        <taxon>Ascomycota</taxon>
        <taxon>Pezizomycotina</taxon>
        <taxon>Sordariomycetes</taxon>
        <taxon>Hypocreomycetidae</taxon>
        <taxon>Hypocreales</taxon>
        <taxon>Nectriaceae</taxon>
        <taxon>Fusarium</taxon>
        <taxon>Fusarium incarnatum-equiseti species complex</taxon>
    </lineage>
</organism>
<name>A0A8J2IUC7_FUSEQ</name>
<gene>
    <name evidence="2" type="ORF">FEQUK3_LOCUS6309</name>
</gene>
<evidence type="ECO:0008006" key="4">
    <source>
        <dbReference type="Google" id="ProtNLM"/>
    </source>
</evidence>
<feature type="transmembrane region" description="Helical" evidence="1">
    <location>
        <begin position="9"/>
        <end position="28"/>
    </location>
</feature>
<proteinExistence type="predicted"/>
<evidence type="ECO:0000313" key="2">
    <source>
        <dbReference type="EMBL" id="CAG7560674.1"/>
    </source>
</evidence>
<protein>
    <recommendedName>
        <fullName evidence="4">Altered inheritance of mitochondria protein 6</fullName>
    </recommendedName>
</protein>
<comment type="caution">
    <text evidence="2">The sequence shown here is derived from an EMBL/GenBank/DDBJ whole genome shotgun (WGS) entry which is preliminary data.</text>
</comment>
<accession>A0A8J2IUC7</accession>
<keyword evidence="1" id="KW-1133">Transmembrane helix</keyword>
<evidence type="ECO:0000313" key="3">
    <source>
        <dbReference type="Proteomes" id="UP000693738"/>
    </source>
</evidence>
<evidence type="ECO:0000256" key="1">
    <source>
        <dbReference type="SAM" id="Phobius"/>
    </source>
</evidence>
<dbReference type="EMBL" id="CAJSTJ010000136">
    <property type="protein sequence ID" value="CAG7560674.1"/>
    <property type="molecule type" value="Genomic_DNA"/>
</dbReference>
<dbReference type="PANTHER" id="PTHR31571">
    <property type="entry name" value="ALTERED INHERITANCE OF MITOCHONDRIA PROTEIN 6"/>
    <property type="match status" value="1"/>
</dbReference>
<dbReference type="Proteomes" id="UP000693738">
    <property type="component" value="Unassembled WGS sequence"/>
</dbReference>
<dbReference type="PANTHER" id="PTHR31571:SF1">
    <property type="entry name" value="ALTERED INHERITANCE OF MITOCHONDRIA PROTEIN 6"/>
    <property type="match status" value="1"/>
</dbReference>
<dbReference type="InterPro" id="IPR051236">
    <property type="entry name" value="HAT_RTT109-like"/>
</dbReference>
<sequence length="918" mass="105241">MVGLTRRNWLRYIVGILFSLCIVQLGYIQHLNKGFRRVSNDPYDLRFGHLSYKSPEIWDETHQTFLRNAHPVPVHSHNDYERNIPLFEALGSGCISVEADIHQRGSKLLVGHSRLSLKSAKTLESMYLDPLQRMISAQNDGLNDTWRGLFDKAPKQTLTLLIDFKTDGAKTFDELNRHLQPLRDLDYLTYWNGTARIMRPLTIVLSGNAPFESILAMNSTHRDIFWDAKLERLVSSEDNFNTNPPTYRFNISNSYFASTRFQNAKFFRSDDSGLDVLPGKERDMTATQIEQAKSRGLLARYWDTPKQPPNPSYLDATADMSPVCSGPSGLTHLPNEIQLQILYRCAESFTLHEMMQVCFVNKALYQMGVEAIFESDILHDAVYWDPVRGVKVFYEKIVEDEGYTYPCLLDESTDSDDEDDYDYLPRYFKAQDAEDKEELVPDTTESQFVPSNEFWIKFLTARTLGKIRTKPPTEDHIVLNIIAEHIMQYAQLHKSPCIASQEDAVRVVCEVAVKHGYIHDRRDFFIGQAAPEETLTPPDETCCVVRDGLLGVAVYINGPGIFKAIISKEQVVTCPDHQQDSQNRDQSSDRESSRLTNFTYPYVWIDNDWIPKSGFRRPECGRSLIRLSNSVKLAVQTDNMTCASLILDNLPGNSRDRDLVISDIINVSGTPKKLEWLQYAINSSPTLTKYNVVEPDLQFQLDHFGRTGWETRKPGAKGLSRILDTTTSLEVFNVAYDAIMEGYNEEEGVWWTKMTYKHDYAAHNIRSWGTARIHRAVLHDCMPIVKRLVELGYHLGPNHSSEELEDETVRLLVDSERPRDISLPLAVRRGDMEMVQLLFKIGAERNRKNVRKAIWIAMEQDRRDILEVLVEKGHPDGLLNQRVKKIWTQKLKALGNEDMLPLVEKISGRQDELVSVYN</sequence>
<keyword evidence="1" id="KW-0812">Transmembrane</keyword>